<dbReference type="GO" id="GO:0016192">
    <property type="term" value="P:vesicle-mediated transport"/>
    <property type="evidence" value="ECO:0007669"/>
    <property type="project" value="InterPro"/>
</dbReference>
<dbReference type="GO" id="GO:0030131">
    <property type="term" value="C:clathrin adaptor complex"/>
    <property type="evidence" value="ECO:0007669"/>
    <property type="project" value="InterPro"/>
</dbReference>
<sequence length="699" mass="77434">MNSSMTQPPQKITMQATGATTWRNPDVFHRKNEAFVDVIESVNLLMSTNNTVLKSDVQGQIIMRSYLSGMPECKFGLNDKLVLDSSKDPGSRGPGYGGAMTRHRMDDSVAIDDYQFHQCVRLGKFETERVITFIPPDGEFELMKYRATENINLPFKVHPLVTEVGKTRLEYEVHIKANFPSKLEATNMIVVIPTPLNTGKVDIQIQGKGKAKYEPSENAVVWKIARFRGLNDMSISIVAELTPMTRQKAWSRPPISLNFQVVMFTASGLLVKFLKVFEPSNYQLNADTKAPQITHTIADGITIKQKLGFDTPISITSMPNSIKTTNITIYPLLNYGQKSYKHDQNNIHVEIQITSNLLVSPLSSFADRVKIDIDQDPLTSEWKIDMGVDSSIWDFGMTRAEVIIKVPHVIDDEYVHPGIKCSVPHGALGAVAIENTTIKYIDFKTKHGSVYLDDVITTDYVRVRANQGNITALNLNCGKYLSVESLDAWIDVDNIEALDTNLNTTNAIISLKSTRSDKIVLKNTNGRIGLSKVEAKTVEAETDQDIITFEYLTADNFKAHTTNGSIEGQLIANGNVDLSTTNSHIITKIGQPLSSKENNDLSVNCKALNSYVSLQLPRRFNGPFDISTTPGNKVSLKLGAISNGSGSNDTFKIAYSILEPDEHKKGQITQTSKDGKDAPTHELNTSTTNNNIDILLSDQ</sequence>
<reference evidence="9" key="1">
    <citation type="submission" date="2022-07" db="EMBL/GenBank/DDBJ databases">
        <title>Phylogenomic reconstructions and comparative analyses of Kickxellomycotina fungi.</title>
        <authorList>
            <person name="Reynolds N.K."/>
            <person name="Stajich J.E."/>
            <person name="Barry K."/>
            <person name="Grigoriev I.V."/>
            <person name="Crous P."/>
            <person name="Smith M.E."/>
        </authorList>
    </citation>
    <scope>NUCLEOTIDE SEQUENCE</scope>
    <source>
        <strain evidence="9">NBRC 100468</strain>
    </source>
</reference>
<dbReference type="CDD" id="cd09251">
    <property type="entry name" value="AP-2_Mu2_Cterm"/>
    <property type="match status" value="1"/>
</dbReference>
<feature type="domain" description="MHD" evidence="8">
    <location>
        <begin position="31"/>
        <end position="302"/>
    </location>
</feature>
<accession>A0A9W7ZZE1</accession>
<dbReference type="OrthoDB" id="10259133at2759"/>
<dbReference type="InterPro" id="IPR025164">
    <property type="entry name" value="Toastrack_DUF4097"/>
</dbReference>
<dbReference type="InterPro" id="IPR043512">
    <property type="entry name" value="Mu2_C"/>
</dbReference>
<comment type="subcellular location">
    <subcellularLocation>
        <location evidence="1">Cell membrane</location>
    </subcellularLocation>
    <subcellularLocation>
        <location evidence="2">Membrane</location>
        <location evidence="2">Coated pit</location>
        <topology evidence="2">Peripheral membrane protein</topology>
        <orientation evidence="2">Cytoplasmic side</orientation>
    </subcellularLocation>
</comment>
<gene>
    <name evidence="9" type="primary">APM4</name>
    <name evidence="9" type="ORF">H4219_003819</name>
</gene>
<dbReference type="AlphaFoldDB" id="A0A9W7ZZE1"/>
<dbReference type="InterPro" id="IPR028565">
    <property type="entry name" value="MHD"/>
</dbReference>
<dbReference type="Proteomes" id="UP001150538">
    <property type="component" value="Unassembled WGS sequence"/>
</dbReference>
<evidence type="ECO:0000256" key="3">
    <source>
        <dbReference type="ARBA" id="ARBA00022448"/>
    </source>
</evidence>
<evidence type="ECO:0000256" key="6">
    <source>
        <dbReference type="ARBA" id="ARBA00023136"/>
    </source>
</evidence>
<dbReference type="GO" id="GO:0005886">
    <property type="term" value="C:plasma membrane"/>
    <property type="evidence" value="ECO:0007669"/>
    <property type="project" value="UniProtKB-SubCell"/>
</dbReference>
<dbReference type="SUPFAM" id="SSF49447">
    <property type="entry name" value="Second domain of Mu2 adaptin subunit (ap50) of ap2 adaptor"/>
    <property type="match status" value="1"/>
</dbReference>
<evidence type="ECO:0000313" key="9">
    <source>
        <dbReference type="EMBL" id="KAJ1916373.1"/>
    </source>
</evidence>
<evidence type="ECO:0000256" key="7">
    <source>
        <dbReference type="SAM" id="MobiDB-lite"/>
    </source>
</evidence>
<dbReference type="InterPro" id="IPR050431">
    <property type="entry name" value="Adaptor_comp_med_subunit"/>
</dbReference>
<evidence type="ECO:0000256" key="2">
    <source>
        <dbReference type="ARBA" id="ARBA00004277"/>
    </source>
</evidence>
<dbReference type="Pfam" id="PF00928">
    <property type="entry name" value="Adap_comp_sub"/>
    <property type="match status" value="1"/>
</dbReference>
<dbReference type="Gene3D" id="2.60.40.1170">
    <property type="entry name" value="Mu homology domain, subdomain B"/>
    <property type="match status" value="2"/>
</dbReference>
<keyword evidence="4" id="KW-1003">Cell membrane</keyword>
<dbReference type="InterPro" id="IPR018240">
    <property type="entry name" value="Clathrin_mu_CS"/>
</dbReference>
<keyword evidence="5" id="KW-0653">Protein transport</keyword>
<dbReference type="InterPro" id="IPR036168">
    <property type="entry name" value="AP2_Mu_C_sf"/>
</dbReference>
<evidence type="ECO:0000256" key="4">
    <source>
        <dbReference type="ARBA" id="ARBA00022475"/>
    </source>
</evidence>
<dbReference type="Pfam" id="PF13349">
    <property type="entry name" value="DUF4097"/>
    <property type="match status" value="1"/>
</dbReference>
<evidence type="ECO:0000313" key="10">
    <source>
        <dbReference type="Proteomes" id="UP001150538"/>
    </source>
</evidence>
<dbReference type="GO" id="GO:0006886">
    <property type="term" value="P:intracellular protein transport"/>
    <property type="evidence" value="ECO:0007669"/>
    <property type="project" value="InterPro"/>
</dbReference>
<dbReference type="PROSITE" id="PS51072">
    <property type="entry name" value="MHD"/>
    <property type="match status" value="1"/>
</dbReference>
<dbReference type="PROSITE" id="PS00991">
    <property type="entry name" value="CLAT_ADAPTOR_M_2"/>
    <property type="match status" value="1"/>
</dbReference>
<dbReference type="EMBL" id="JANBPU010000105">
    <property type="protein sequence ID" value="KAJ1916373.1"/>
    <property type="molecule type" value="Genomic_DNA"/>
</dbReference>
<dbReference type="PRINTS" id="PR00314">
    <property type="entry name" value="CLATHRINADPT"/>
</dbReference>
<comment type="caution">
    <text evidence="9">The sequence shown here is derived from an EMBL/GenBank/DDBJ whole genome shotgun (WGS) entry which is preliminary data.</text>
</comment>
<name>A0A9W7ZZE1_9FUNG</name>
<keyword evidence="3" id="KW-0813">Transport</keyword>
<feature type="region of interest" description="Disordered" evidence="7">
    <location>
        <begin position="662"/>
        <end position="699"/>
    </location>
</feature>
<dbReference type="InterPro" id="IPR001392">
    <property type="entry name" value="Clathrin_mu"/>
</dbReference>
<keyword evidence="10" id="KW-1185">Reference proteome</keyword>
<evidence type="ECO:0000256" key="5">
    <source>
        <dbReference type="ARBA" id="ARBA00022927"/>
    </source>
</evidence>
<keyword evidence="6" id="KW-0472">Membrane</keyword>
<protein>
    <submittedName>
        <fullName evidence="9">Clathrin associated protein complex medium subunit</fullName>
    </submittedName>
</protein>
<proteinExistence type="predicted"/>
<evidence type="ECO:0000256" key="1">
    <source>
        <dbReference type="ARBA" id="ARBA00004236"/>
    </source>
</evidence>
<evidence type="ECO:0000259" key="8">
    <source>
        <dbReference type="PROSITE" id="PS51072"/>
    </source>
</evidence>
<feature type="compositionally biased region" description="Polar residues" evidence="7">
    <location>
        <begin position="682"/>
        <end position="699"/>
    </location>
</feature>
<dbReference type="PANTHER" id="PTHR10529">
    <property type="entry name" value="AP COMPLEX SUBUNIT MU"/>
    <property type="match status" value="1"/>
</dbReference>
<organism evidence="9 10">
    <name type="scientific">Mycoemilia scoparia</name>
    <dbReference type="NCBI Taxonomy" id="417184"/>
    <lineage>
        <taxon>Eukaryota</taxon>
        <taxon>Fungi</taxon>
        <taxon>Fungi incertae sedis</taxon>
        <taxon>Zoopagomycota</taxon>
        <taxon>Kickxellomycotina</taxon>
        <taxon>Kickxellomycetes</taxon>
        <taxon>Kickxellales</taxon>
        <taxon>Kickxellaceae</taxon>
        <taxon>Mycoemilia</taxon>
    </lineage>
</organism>